<sequence length="309" mass="35542">MLEDFRHMMFIDACFLVQYMAWSADPSDEETDPSLRDFFYSHHIGIHHDVWQLENQLPWSVVEAVMMGFQKDRKRQDKLLEKFVASWRYKLQDRKPLKDEPFFLYHSETHYDPPHLLGLLWYYTIGRGRKDQPDGDELESLSFSNSAVDLAQIGISITANKTGELVDMGLTLKDIRFAAEISLAPLSLDHAEDSAVCSYLVLLSMLVHREEDVHELRRQDVLQGGGGLTNKQALDFFSRFQSLPKGIGFIYTMMEIEGYKRDRKMQTKVRSFLYHGKHKTVCMLISKIGAVATVVGTLIGIYKSLQHAS</sequence>
<evidence type="ECO:0000313" key="2">
    <source>
        <dbReference type="EMBL" id="WVZ54047.1"/>
    </source>
</evidence>
<organism evidence="2 3">
    <name type="scientific">Paspalum notatum var. saurae</name>
    <dbReference type="NCBI Taxonomy" id="547442"/>
    <lineage>
        <taxon>Eukaryota</taxon>
        <taxon>Viridiplantae</taxon>
        <taxon>Streptophyta</taxon>
        <taxon>Embryophyta</taxon>
        <taxon>Tracheophyta</taxon>
        <taxon>Spermatophyta</taxon>
        <taxon>Magnoliopsida</taxon>
        <taxon>Liliopsida</taxon>
        <taxon>Poales</taxon>
        <taxon>Poaceae</taxon>
        <taxon>PACMAD clade</taxon>
        <taxon>Panicoideae</taxon>
        <taxon>Andropogonodae</taxon>
        <taxon>Paspaleae</taxon>
        <taxon>Paspalinae</taxon>
        <taxon>Paspalum</taxon>
    </lineage>
</organism>
<feature type="transmembrane region" description="Helical" evidence="1">
    <location>
        <begin position="280"/>
        <end position="302"/>
    </location>
</feature>
<dbReference type="PANTHER" id="PTHR31549:SF32">
    <property type="match status" value="1"/>
</dbReference>
<dbReference type="PANTHER" id="PTHR31549">
    <property type="entry name" value="PROTEIN, PUTATIVE (DUF247)-RELATED-RELATED"/>
    <property type="match status" value="1"/>
</dbReference>
<dbReference type="Pfam" id="PF03140">
    <property type="entry name" value="DUF247"/>
    <property type="match status" value="1"/>
</dbReference>
<name>A0AAQ3SJF7_PASNO</name>
<accession>A0AAQ3SJF7</accession>
<protein>
    <submittedName>
        <fullName evidence="2">Uncharacterized protein</fullName>
    </submittedName>
</protein>
<dbReference type="AlphaFoldDB" id="A0AAQ3SJF7"/>
<dbReference type="EMBL" id="CP144745">
    <property type="protein sequence ID" value="WVZ54047.1"/>
    <property type="molecule type" value="Genomic_DNA"/>
</dbReference>
<proteinExistence type="predicted"/>
<reference evidence="2 3" key="1">
    <citation type="submission" date="2024-02" db="EMBL/GenBank/DDBJ databases">
        <title>High-quality chromosome-scale genome assembly of Pensacola bahiagrass (Paspalum notatum Flugge var. saurae).</title>
        <authorList>
            <person name="Vega J.M."/>
            <person name="Podio M."/>
            <person name="Orjuela J."/>
            <person name="Siena L.A."/>
            <person name="Pessino S.C."/>
            <person name="Combes M.C."/>
            <person name="Mariac C."/>
            <person name="Albertini E."/>
            <person name="Pupilli F."/>
            <person name="Ortiz J.P.A."/>
            <person name="Leblanc O."/>
        </authorList>
    </citation>
    <scope>NUCLEOTIDE SEQUENCE [LARGE SCALE GENOMIC DNA]</scope>
    <source>
        <strain evidence="2">R1</strain>
        <tissue evidence="2">Leaf</tissue>
    </source>
</reference>
<keyword evidence="1" id="KW-1133">Transmembrane helix</keyword>
<evidence type="ECO:0000256" key="1">
    <source>
        <dbReference type="SAM" id="Phobius"/>
    </source>
</evidence>
<keyword evidence="1" id="KW-0472">Membrane</keyword>
<keyword evidence="1" id="KW-0812">Transmembrane</keyword>
<dbReference type="InterPro" id="IPR004158">
    <property type="entry name" value="DUF247_pln"/>
</dbReference>
<gene>
    <name evidence="2" type="ORF">U9M48_004913</name>
</gene>
<dbReference type="Proteomes" id="UP001341281">
    <property type="component" value="Chromosome 01"/>
</dbReference>
<keyword evidence="3" id="KW-1185">Reference proteome</keyword>
<evidence type="ECO:0000313" key="3">
    <source>
        <dbReference type="Proteomes" id="UP001341281"/>
    </source>
</evidence>